<comment type="caution">
    <text evidence="2">The sequence shown here is derived from an EMBL/GenBank/DDBJ whole genome shotgun (WGS) entry which is preliminary data.</text>
</comment>
<feature type="transmembrane region" description="Helical" evidence="1">
    <location>
        <begin position="135"/>
        <end position="155"/>
    </location>
</feature>
<evidence type="ECO:0000313" key="3">
    <source>
        <dbReference type="Proteomes" id="UP001499915"/>
    </source>
</evidence>
<dbReference type="RefSeq" id="WP_343807945.1">
    <property type="nucleotide sequence ID" value="NZ_BAAAET010000004.1"/>
</dbReference>
<dbReference type="Proteomes" id="UP001499915">
    <property type="component" value="Unassembled WGS sequence"/>
</dbReference>
<keyword evidence="3" id="KW-1185">Reference proteome</keyword>
<evidence type="ECO:0000256" key="1">
    <source>
        <dbReference type="SAM" id="Phobius"/>
    </source>
</evidence>
<feature type="transmembrane region" description="Helical" evidence="1">
    <location>
        <begin position="79"/>
        <end position="98"/>
    </location>
</feature>
<protein>
    <submittedName>
        <fullName evidence="2">Uncharacterized protein</fullName>
    </submittedName>
</protein>
<organism evidence="2 3">
    <name type="scientific">Marinobacterium maritimum</name>
    <dbReference type="NCBI Taxonomy" id="500162"/>
    <lineage>
        <taxon>Bacteria</taxon>
        <taxon>Pseudomonadati</taxon>
        <taxon>Pseudomonadota</taxon>
        <taxon>Gammaproteobacteria</taxon>
        <taxon>Oceanospirillales</taxon>
        <taxon>Oceanospirillaceae</taxon>
        <taxon>Marinobacterium</taxon>
    </lineage>
</organism>
<accession>A0ABN1IAE5</accession>
<sequence>MLGVIAALWGFTGICLLFSSAIYRLGGMALEMPLASFEWYHWLALVLCLAFMGFAEGYRGFQQNFSPRVAARIRYLKQNVTPLRALLAPVFCMGFFHAQRRRQIVTFCLTGGIICLVLLVRLLEQPWRGIIDAGVVLGLTWGIVSLAAFTLQAFVNKEFNYSPETPVEPR</sequence>
<proteinExistence type="predicted"/>
<feature type="transmembrane region" description="Helical" evidence="1">
    <location>
        <begin position="104"/>
        <end position="123"/>
    </location>
</feature>
<keyword evidence="1" id="KW-1133">Transmembrane helix</keyword>
<dbReference type="EMBL" id="BAAAET010000004">
    <property type="protein sequence ID" value="GAA0699757.1"/>
    <property type="molecule type" value="Genomic_DNA"/>
</dbReference>
<evidence type="ECO:0000313" key="2">
    <source>
        <dbReference type="EMBL" id="GAA0699757.1"/>
    </source>
</evidence>
<feature type="transmembrane region" description="Helical" evidence="1">
    <location>
        <begin position="39"/>
        <end position="58"/>
    </location>
</feature>
<gene>
    <name evidence="2" type="ORF">GCM10009104_30750</name>
</gene>
<keyword evidence="1" id="KW-0812">Transmembrane</keyword>
<name>A0ABN1IAE5_9GAMM</name>
<reference evidence="2 3" key="1">
    <citation type="journal article" date="2019" name="Int. J. Syst. Evol. Microbiol.">
        <title>The Global Catalogue of Microorganisms (GCM) 10K type strain sequencing project: providing services to taxonomists for standard genome sequencing and annotation.</title>
        <authorList>
            <consortium name="The Broad Institute Genomics Platform"/>
            <consortium name="The Broad Institute Genome Sequencing Center for Infectious Disease"/>
            <person name="Wu L."/>
            <person name="Ma J."/>
        </authorList>
    </citation>
    <scope>NUCLEOTIDE SEQUENCE [LARGE SCALE GENOMIC DNA]</scope>
    <source>
        <strain evidence="2 3">JCM 15134</strain>
    </source>
</reference>
<keyword evidence="1" id="KW-0472">Membrane</keyword>